<evidence type="ECO:0000259" key="4">
    <source>
        <dbReference type="Pfam" id="PF17389"/>
    </source>
</evidence>
<dbReference type="InterPro" id="IPR035396">
    <property type="entry name" value="Bac_rhamnosid6H"/>
</dbReference>
<comment type="caution">
    <text evidence="6">The sequence shown here is derived from an EMBL/GenBank/DDBJ whole genome shotgun (WGS) entry which is preliminary data.</text>
</comment>
<dbReference type="Pfam" id="PF17390">
    <property type="entry name" value="Bac_rhamnosid_C"/>
    <property type="match status" value="1"/>
</dbReference>
<dbReference type="SUPFAM" id="SSF48208">
    <property type="entry name" value="Six-hairpin glycosidases"/>
    <property type="match status" value="1"/>
</dbReference>
<proteinExistence type="predicted"/>
<dbReference type="Pfam" id="PF17389">
    <property type="entry name" value="Bac_rhamnosid6H"/>
    <property type="match status" value="1"/>
</dbReference>
<dbReference type="PANTHER" id="PTHR33307:SF6">
    <property type="entry name" value="ALPHA-RHAMNOSIDASE (EUROFUNG)-RELATED"/>
    <property type="match status" value="1"/>
</dbReference>
<feature type="domain" description="Alpha-L-rhamnosidase C-terminal" evidence="5">
    <location>
        <begin position="44"/>
        <end position="119"/>
    </location>
</feature>
<evidence type="ECO:0000313" key="7">
    <source>
        <dbReference type="Proteomes" id="UP000612282"/>
    </source>
</evidence>
<dbReference type="PANTHER" id="PTHR33307">
    <property type="entry name" value="ALPHA-RHAMNOSIDASE (EUROFUNG)"/>
    <property type="match status" value="1"/>
</dbReference>
<dbReference type="InterPro" id="IPR012341">
    <property type="entry name" value="6hp_glycosidase-like_sf"/>
</dbReference>
<comment type="catalytic activity">
    <reaction evidence="1">
        <text>Hydrolysis of terminal non-reducing alpha-L-rhamnose residues in alpha-L-rhamnosides.</text>
        <dbReference type="EC" id="3.2.1.40"/>
    </reaction>
</comment>
<dbReference type="Gene3D" id="1.50.10.10">
    <property type="match status" value="1"/>
</dbReference>
<evidence type="ECO:0000256" key="1">
    <source>
        <dbReference type="ARBA" id="ARBA00001445"/>
    </source>
</evidence>
<dbReference type="EMBL" id="BOMG01000032">
    <property type="protein sequence ID" value="GID53696.1"/>
    <property type="molecule type" value="Genomic_DNA"/>
</dbReference>
<name>A0ABQ3X5D6_9ACTN</name>
<reference evidence="6 7" key="1">
    <citation type="submission" date="2021-01" db="EMBL/GenBank/DDBJ databases">
        <title>Whole genome shotgun sequence of Actinoplanes couchii NBRC 106145.</title>
        <authorList>
            <person name="Komaki H."/>
            <person name="Tamura T."/>
        </authorList>
    </citation>
    <scope>NUCLEOTIDE SEQUENCE [LARGE SCALE GENOMIC DNA]</scope>
    <source>
        <strain evidence="6 7">NBRC 106145</strain>
    </source>
</reference>
<dbReference type="InterPro" id="IPR035398">
    <property type="entry name" value="Bac_rhamnosid_C"/>
</dbReference>
<gene>
    <name evidence="6" type="ORF">Aco03nite_021000</name>
</gene>
<protein>
    <recommendedName>
        <fullName evidence="2">alpha-L-rhamnosidase</fullName>
        <ecNumber evidence="2">3.2.1.40</ecNumber>
    </recommendedName>
</protein>
<evidence type="ECO:0000256" key="3">
    <source>
        <dbReference type="ARBA" id="ARBA00022801"/>
    </source>
</evidence>
<evidence type="ECO:0000259" key="5">
    <source>
        <dbReference type="Pfam" id="PF17390"/>
    </source>
</evidence>
<dbReference type="InterPro" id="IPR008928">
    <property type="entry name" value="6-hairpin_glycosidase_sf"/>
</dbReference>
<keyword evidence="3" id="KW-0378">Hydrolase</keyword>
<dbReference type="Proteomes" id="UP000612282">
    <property type="component" value="Unassembled WGS sequence"/>
</dbReference>
<keyword evidence="7" id="KW-1185">Reference proteome</keyword>
<dbReference type="InterPro" id="IPR016007">
    <property type="entry name" value="Alpha_rhamnosid"/>
</dbReference>
<organism evidence="6 7">
    <name type="scientific">Actinoplanes couchii</name>
    <dbReference type="NCBI Taxonomy" id="403638"/>
    <lineage>
        <taxon>Bacteria</taxon>
        <taxon>Bacillati</taxon>
        <taxon>Actinomycetota</taxon>
        <taxon>Actinomycetes</taxon>
        <taxon>Micromonosporales</taxon>
        <taxon>Micromonosporaceae</taxon>
        <taxon>Actinoplanes</taxon>
    </lineage>
</organism>
<evidence type="ECO:0000313" key="6">
    <source>
        <dbReference type="EMBL" id="GID53696.1"/>
    </source>
</evidence>
<accession>A0ABQ3X5D6</accession>
<dbReference type="EC" id="3.2.1.40" evidence="2"/>
<sequence>MLDRGATTVWEHWNGVDADGRPRDSLNHYSKGAVIGFLHRYTAGIRIGTPGYRTFRIAPVPGGGISRAEGWHESPYGRIGSVWRISDGRLDLRVQVPAGTSAEVVLPTSVQVVGPGVHRFEHAY</sequence>
<feature type="domain" description="Alpha-L-rhamnosidase six-hairpin glycosidase" evidence="4">
    <location>
        <begin position="1"/>
        <end position="41"/>
    </location>
</feature>
<evidence type="ECO:0000256" key="2">
    <source>
        <dbReference type="ARBA" id="ARBA00012652"/>
    </source>
</evidence>
<dbReference type="Gene3D" id="2.60.420.10">
    <property type="entry name" value="Maltose phosphorylase, domain 3"/>
    <property type="match status" value="1"/>
</dbReference>